<sequence length="480" mass="51414">MPLSFNADNINGTVCLKLSGELDAESRKKLEEMAAVLTGNGGMRCVIDLSGVIAADSIGYVGLLNFSRIIRQRGGVCGVCSMSRELFELVERSGGLHSLKIFTNPTTAAEALASLQVMPALSPSEEGENSTDAGTDAGAVTATENGRSRNTALAGQNDNRAPLPDPIGYDYRRILQKAAEHQARAARESSRSDTGSPKLPWPLSWLTPLVPLWKWHTLLAAATALMLITAPGEKGQAMTNLSYLCAGLVPLAALAGIFWKRGPEILTPLALITICLLQSLPYVQGHGEAWYKAGFKPTFSSYSTLSAADSKFPSSIPANGAAEGAPNGKSDSNPGILVAARLARWTYPSTAAVLCCWIYIAFRTIKSRAHSIVKILYSLLLVYGLLPMALAVNLPLQRVAGLSLFGFPTLMEPRILLAVLGAPAFGAGIILGWIKELLTEKENILPEEHQKLWERSISRVADIILSICLVILMVVPIIRG</sequence>
<dbReference type="PROSITE" id="PS50801">
    <property type="entry name" value="STAS"/>
    <property type="match status" value="1"/>
</dbReference>
<reference evidence="4 5" key="1">
    <citation type="journal article" date="2017" name="ISME J.">
        <title>Potential for microbial H2 and metal transformations associated with novel bacteria and archaea in deep terrestrial subsurface sediments.</title>
        <authorList>
            <person name="Hernsdorf A.W."/>
            <person name="Amano Y."/>
            <person name="Miyakawa K."/>
            <person name="Ise K."/>
            <person name="Suzuki Y."/>
            <person name="Anantharaman K."/>
            <person name="Probst A."/>
            <person name="Burstein D."/>
            <person name="Thomas B.C."/>
            <person name="Banfield J.F."/>
        </authorList>
    </citation>
    <scope>NUCLEOTIDE SEQUENCE [LARGE SCALE GENOMIC DNA]</scope>
    <source>
        <strain evidence="4">HGW-Wallbacteria-1</strain>
    </source>
</reference>
<evidence type="ECO:0000259" key="3">
    <source>
        <dbReference type="PROSITE" id="PS50801"/>
    </source>
</evidence>
<feature type="transmembrane region" description="Helical" evidence="2">
    <location>
        <begin position="375"/>
        <end position="395"/>
    </location>
</feature>
<name>A0A2N1PUM0_9BACT</name>
<dbReference type="AlphaFoldDB" id="A0A2N1PUM0"/>
<evidence type="ECO:0000313" key="4">
    <source>
        <dbReference type="EMBL" id="PKK92041.1"/>
    </source>
</evidence>
<gene>
    <name evidence="4" type="ORF">CVV64_01095</name>
</gene>
<evidence type="ECO:0000256" key="2">
    <source>
        <dbReference type="SAM" id="Phobius"/>
    </source>
</evidence>
<protein>
    <recommendedName>
        <fullName evidence="3">STAS domain-containing protein</fullName>
    </recommendedName>
</protein>
<dbReference type="Proteomes" id="UP000233256">
    <property type="component" value="Unassembled WGS sequence"/>
</dbReference>
<organism evidence="4 5">
    <name type="scientific">Candidatus Wallbacteria bacterium HGW-Wallbacteria-1</name>
    <dbReference type="NCBI Taxonomy" id="2013854"/>
    <lineage>
        <taxon>Bacteria</taxon>
        <taxon>Candidatus Walliibacteriota</taxon>
    </lineage>
</organism>
<keyword evidence="2" id="KW-0812">Transmembrane</keyword>
<dbReference type="CDD" id="cd07043">
    <property type="entry name" value="STAS_anti-anti-sigma_factors"/>
    <property type="match status" value="1"/>
</dbReference>
<keyword evidence="2" id="KW-0472">Membrane</keyword>
<dbReference type="InterPro" id="IPR036513">
    <property type="entry name" value="STAS_dom_sf"/>
</dbReference>
<dbReference type="InterPro" id="IPR002645">
    <property type="entry name" value="STAS_dom"/>
</dbReference>
<dbReference type="EMBL" id="PGXC01000001">
    <property type="protein sequence ID" value="PKK92041.1"/>
    <property type="molecule type" value="Genomic_DNA"/>
</dbReference>
<keyword evidence="2" id="KW-1133">Transmembrane helix</keyword>
<feature type="domain" description="STAS" evidence="3">
    <location>
        <begin position="3"/>
        <end position="115"/>
    </location>
</feature>
<proteinExistence type="predicted"/>
<evidence type="ECO:0000256" key="1">
    <source>
        <dbReference type="SAM" id="MobiDB-lite"/>
    </source>
</evidence>
<feature type="compositionally biased region" description="Polar residues" evidence="1">
    <location>
        <begin position="144"/>
        <end position="159"/>
    </location>
</feature>
<evidence type="ECO:0000313" key="5">
    <source>
        <dbReference type="Proteomes" id="UP000233256"/>
    </source>
</evidence>
<comment type="caution">
    <text evidence="4">The sequence shown here is derived from an EMBL/GenBank/DDBJ whole genome shotgun (WGS) entry which is preliminary data.</text>
</comment>
<dbReference type="SUPFAM" id="SSF52091">
    <property type="entry name" value="SpoIIaa-like"/>
    <property type="match status" value="1"/>
</dbReference>
<feature type="transmembrane region" description="Helical" evidence="2">
    <location>
        <begin position="460"/>
        <end position="478"/>
    </location>
</feature>
<feature type="compositionally biased region" description="Low complexity" evidence="1">
    <location>
        <begin position="131"/>
        <end position="143"/>
    </location>
</feature>
<accession>A0A2N1PUM0</accession>
<feature type="region of interest" description="Disordered" evidence="1">
    <location>
        <begin position="121"/>
        <end position="164"/>
    </location>
</feature>
<dbReference type="Gene3D" id="3.30.750.24">
    <property type="entry name" value="STAS domain"/>
    <property type="match status" value="1"/>
</dbReference>
<feature type="transmembrane region" description="Helical" evidence="2">
    <location>
        <begin position="415"/>
        <end position="434"/>
    </location>
</feature>
<dbReference type="Pfam" id="PF01740">
    <property type="entry name" value="STAS"/>
    <property type="match status" value="1"/>
</dbReference>